<dbReference type="InParanoid" id="A0A2H3CRW1"/>
<sequence length="199" mass="22389">MYVTGDKLSDKSKAEKRSSSFSETHSSNPPVNGSASSEDLENNDTLWQSIGQDKASTRIYPKAILVVNVKVAMRAPAVSSVTKRGGATVKLVPPVSGTVVEDLFAPGPVAKRKTDVGVESYRGTYTRCWHQRGVQLTEGLKVQLEVVEKKVEDVEAVEAERRREKEERRKNMHQRESDKKRTWVVKVVWPERTLLQLRE</sequence>
<feature type="compositionally biased region" description="Basic and acidic residues" evidence="1">
    <location>
        <begin position="7"/>
        <end position="18"/>
    </location>
</feature>
<gene>
    <name evidence="2" type="ORF">ARMGADRAFT_1128810</name>
</gene>
<dbReference type="EMBL" id="KZ293689">
    <property type="protein sequence ID" value="PBK85799.1"/>
    <property type="molecule type" value="Genomic_DNA"/>
</dbReference>
<feature type="compositionally biased region" description="Polar residues" evidence="1">
    <location>
        <begin position="19"/>
        <end position="48"/>
    </location>
</feature>
<dbReference type="Proteomes" id="UP000217790">
    <property type="component" value="Unassembled WGS sequence"/>
</dbReference>
<feature type="region of interest" description="Disordered" evidence="1">
    <location>
        <begin position="1"/>
        <end position="48"/>
    </location>
</feature>
<name>A0A2H3CRW1_ARMGA</name>
<evidence type="ECO:0000313" key="2">
    <source>
        <dbReference type="EMBL" id="PBK85799.1"/>
    </source>
</evidence>
<proteinExistence type="predicted"/>
<feature type="region of interest" description="Disordered" evidence="1">
    <location>
        <begin position="157"/>
        <end position="177"/>
    </location>
</feature>
<reference evidence="3" key="1">
    <citation type="journal article" date="2017" name="Nat. Ecol. Evol.">
        <title>Genome expansion and lineage-specific genetic innovations in the forest pathogenic fungi Armillaria.</title>
        <authorList>
            <person name="Sipos G."/>
            <person name="Prasanna A.N."/>
            <person name="Walter M.C."/>
            <person name="O'Connor E."/>
            <person name="Balint B."/>
            <person name="Krizsan K."/>
            <person name="Kiss B."/>
            <person name="Hess J."/>
            <person name="Varga T."/>
            <person name="Slot J."/>
            <person name="Riley R."/>
            <person name="Boka B."/>
            <person name="Rigling D."/>
            <person name="Barry K."/>
            <person name="Lee J."/>
            <person name="Mihaltcheva S."/>
            <person name="LaButti K."/>
            <person name="Lipzen A."/>
            <person name="Waldron R."/>
            <person name="Moloney N.M."/>
            <person name="Sperisen C."/>
            <person name="Kredics L."/>
            <person name="Vagvoelgyi C."/>
            <person name="Patrignani A."/>
            <person name="Fitzpatrick D."/>
            <person name="Nagy I."/>
            <person name="Doyle S."/>
            <person name="Anderson J.B."/>
            <person name="Grigoriev I.V."/>
            <person name="Gueldener U."/>
            <person name="Muensterkoetter M."/>
            <person name="Nagy L.G."/>
        </authorList>
    </citation>
    <scope>NUCLEOTIDE SEQUENCE [LARGE SCALE GENOMIC DNA]</scope>
    <source>
        <strain evidence="3">Ar21-2</strain>
    </source>
</reference>
<keyword evidence="3" id="KW-1185">Reference proteome</keyword>
<organism evidence="2 3">
    <name type="scientific">Armillaria gallica</name>
    <name type="common">Bulbous honey fungus</name>
    <name type="synonym">Armillaria bulbosa</name>
    <dbReference type="NCBI Taxonomy" id="47427"/>
    <lineage>
        <taxon>Eukaryota</taxon>
        <taxon>Fungi</taxon>
        <taxon>Dikarya</taxon>
        <taxon>Basidiomycota</taxon>
        <taxon>Agaricomycotina</taxon>
        <taxon>Agaricomycetes</taxon>
        <taxon>Agaricomycetidae</taxon>
        <taxon>Agaricales</taxon>
        <taxon>Marasmiineae</taxon>
        <taxon>Physalacriaceae</taxon>
        <taxon>Armillaria</taxon>
    </lineage>
</organism>
<dbReference type="AlphaFoldDB" id="A0A2H3CRW1"/>
<accession>A0A2H3CRW1</accession>
<evidence type="ECO:0000256" key="1">
    <source>
        <dbReference type="SAM" id="MobiDB-lite"/>
    </source>
</evidence>
<evidence type="ECO:0000313" key="3">
    <source>
        <dbReference type="Proteomes" id="UP000217790"/>
    </source>
</evidence>
<protein>
    <submittedName>
        <fullName evidence="2">Uncharacterized protein</fullName>
    </submittedName>
</protein>